<feature type="domain" description="Polymerase/histidinol phosphatase N-terminal" evidence="1">
    <location>
        <begin position="5"/>
        <end position="73"/>
    </location>
</feature>
<sequence length="246" mass="26698">MIIRADLHIHSCLSPCGDLSMSPRAIAGTLASRGVNLAALTDHNSALNCPAFDVACREAGIAALFGIEAQTREECHMLCLFAEPETALKLGEELYAVMPPVPNNPGKMGDQVYVDENEDILGEVEKYLVTSADIGIDELADRVHELGGIAVPAHADRPAFSLVSQLGFIPEGNWDALELVRLPLSEPAARELDTRGYPLITSSDAHYIEHLARRPFDLDIADAPLLRADGRVDMETIRAALARRPR</sequence>
<keyword evidence="3" id="KW-1185">Reference proteome</keyword>
<dbReference type="GO" id="GO:0004534">
    <property type="term" value="F:5'-3' RNA exonuclease activity"/>
    <property type="evidence" value="ECO:0007669"/>
    <property type="project" value="TreeGrafter"/>
</dbReference>
<reference evidence="2" key="1">
    <citation type="submission" date="2021-08" db="EMBL/GenBank/DDBJ databases">
        <title>Comparative analyses of Brucepasteria parasyntrophica and Teretinema zuelzerae.</title>
        <authorList>
            <person name="Song Y."/>
            <person name="Brune A."/>
        </authorList>
    </citation>
    <scope>NUCLEOTIDE SEQUENCE</scope>
    <source>
        <strain evidence="2">DSM 1903</strain>
    </source>
</reference>
<dbReference type="AlphaFoldDB" id="A0AAE3EIU7"/>
<dbReference type="PANTHER" id="PTHR42924">
    <property type="entry name" value="EXONUCLEASE"/>
    <property type="match status" value="1"/>
</dbReference>
<dbReference type="RefSeq" id="WP_230757660.1">
    <property type="nucleotide sequence ID" value="NZ_JAINWA010000003.1"/>
</dbReference>
<dbReference type="InterPro" id="IPR016195">
    <property type="entry name" value="Pol/histidinol_Pase-like"/>
</dbReference>
<proteinExistence type="predicted"/>
<dbReference type="GO" id="GO:0035312">
    <property type="term" value="F:5'-3' DNA exonuclease activity"/>
    <property type="evidence" value="ECO:0007669"/>
    <property type="project" value="TreeGrafter"/>
</dbReference>
<dbReference type="Gene3D" id="3.20.20.140">
    <property type="entry name" value="Metal-dependent hydrolases"/>
    <property type="match status" value="1"/>
</dbReference>
<dbReference type="InterPro" id="IPR052018">
    <property type="entry name" value="PHP_domain"/>
</dbReference>
<dbReference type="EMBL" id="JAINWA010000003">
    <property type="protein sequence ID" value="MCD1655805.1"/>
    <property type="molecule type" value="Genomic_DNA"/>
</dbReference>
<gene>
    <name evidence="2" type="ORF">K7J14_13995</name>
</gene>
<dbReference type="SMART" id="SM00481">
    <property type="entry name" value="POLIIIAc"/>
    <property type="match status" value="1"/>
</dbReference>
<evidence type="ECO:0000259" key="1">
    <source>
        <dbReference type="SMART" id="SM00481"/>
    </source>
</evidence>
<protein>
    <submittedName>
        <fullName evidence="2">PHP domain-containing protein</fullName>
    </submittedName>
</protein>
<evidence type="ECO:0000313" key="2">
    <source>
        <dbReference type="EMBL" id="MCD1655805.1"/>
    </source>
</evidence>
<dbReference type="InterPro" id="IPR004013">
    <property type="entry name" value="PHP_dom"/>
</dbReference>
<name>A0AAE3EIU7_9SPIR</name>
<dbReference type="SUPFAM" id="SSF89550">
    <property type="entry name" value="PHP domain-like"/>
    <property type="match status" value="1"/>
</dbReference>
<dbReference type="PANTHER" id="PTHR42924:SF3">
    <property type="entry name" value="POLYMERASE_HISTIDINOL PHOSPHATASE N-TERMINAL DOMAIN-CONTAINING PROTEIN"/>
    <property type="match status" value="1"/>
</dbReference>
<dbReference type="InterPro" id="IPR003141">
    <property type="entry name" value="Pol/His_phosphatase_N"/>
</dbReference>
<comment type="caution">
    <text evidence="2">The sequence shown here is derived from an EMBL/GenBank/DDBJ whole genome shotgun (WGS) entry which is preliminary data.</text>
</comment>
<dbReference type="Pfam" id="PF02811">
    <property type="entry name" value="PHP"/>
    <property type="match status" value="1"/>
</dbReference>
<dbReference type="Proteomes" id="UP001198163">
    <property type="component" value="Unassembled WGS sequence"/>
</dbReference>
<organism evidence="2 3">
    <name type="scientific">Teretinema zuelzerae</name>
    <dbReference type="NCBI Taxonomy" id="156"/>
    <lineage>
        <taxon>Bacteria</taxon>
        <taxon>Pseudomonadati</taxon>
        <taxon>Spirochaetota</taxon>
        <taxon>Spirochaetia</taxon>
        <taxon>Spirochaetales</taxon>
        <taxon>Treponemataceae</taxon>
        <taxon>Teretinema</taxon>
    </lineage>
</organism>
<evidence type="ECO:0000313" key="3">
    <source>
        <dbReference type="Proteomes" id="UP001198163"/>
    </source>
</evidence>
<dbReference type="CDD" id="cd07432">
    <property type="entry name" value="PHP_HisPPase"/>
    <property type="match status" value="1"/>
</dbReference>
<accession>A0AAE3EIU7</accession>